<evidence type="ECO:0000259" key="11">
    <source>
        <dbReference type="Pfam" id="PF01568"/>
    </source>
</evidence>
<evidence type="ECO:0000256" key="8">
    <source>
        <dbReference type="ARBA" id="ARBA00023004"/>
    </source>
</evidence>
<evidence type="ECO:0000259" key="10">
    <source>
        <dbReference type="Pfam" id="PF00384"/>
    </source>
</evidence>
<dbReference type="CDD" id="cd02767">
    <property type="entry name" value="MopB_ydeP"/>
    <property type="match status" value="1"/>
</dbReference>
<comment type="cofactor">
    <cofactor evidence="2">
        <name>[4Fe-4S] cluster</name>
        <dbReference type="ChEBI" id="CHEBI:49883"/>
    </cofactor>
</comment>
<dbReference type="GO" id="GO:1990204">
    <property type="term" value="C:oxidoreductase complex"/>
    <property type="evidence" value="ECO:0007669"/>
    <property type="project" value="UniProtKB-ARBA"/>
</dbReference>
<keyword evidence="7" id="KW-0560">Oxidoreductase</keyword>
<evidence type="ECO:0000256" key="1">
    <source>
        <dbReference type="ARBA" id="ARBA00001942"/>
    </source>
</evidence>
<dbReference type="InterPro" id="IPR006656">
    <property type="entry name" value="Mopterin_OxRdtase"/>
</dbReference>
<comment type="similarity">
    <text evidence="3">Belongs to the prokaryotic molybdopterin-containing oxidoreductase family.</text>
</comment>
<keyword evidence="4" id="KW-0004">4Fe-4S</keyword>
<gene>
    <name evidence="12" type="ORF">F3168_09360</name>
</gene>
<keyword evidence="6" id="KW-0479">Metal-binding</keyword>
<keyword evidence="8" id="KW-0408">Iron</keyword>
<dbReference type="GO" id="GO:0045333">
    <property type="term" value="P:cellular respiration"/>
    <property type="evidence" value="ECO:0007669"/>
    <property type="project" value="UniProtKB-ARBA"/>
</dbReference>
<feature type="domain" description="Molybdopterin oxidoreductase" evidence="10">
    <location>
        <begin position="112"/>
        <end position="525"/>
    </location>
</feature>
<dbReference type="NCBIfam" id="TIGR01701">
    <property type="entry name" value="Fdhalpha-like"/>
    <property type="match status" value="1"/>
</dbReference>
<reference evidence="12 13" key="1">
    <citation type="submission" date="2019-09" db="EMBL/GenBank/DDBJ databases">
        <title>Polymorphobacter sp. isolated from a lake in China.</title>
        <authorList>
            <person name="Liu Z."/>
        </authorList>
    </citation>
    <scope>NUCLEOTIDE SEQUENCE [LARGE SCALE GENOMIC DNA]</scope>
    <source>
        <strain evidence="12 13">D40P</strain>
    </source>
</reference>
<dbReference type="EMBL" id="WIOL01000003">
    <property type="protein sequence ID" value="MQT17469.1"/>
    <property type="molecule type" value="Genomic_DNA"/>
</dbReference>
<organism evidence="12 13">
    <name type="scientific">Sandarakinorhabdus fusca</name>
    <dbReference type="NCBI Taxonomy" id="1439888"/>
    <lineage>
        <taxon>Bacteria</taxon>
        <taxon>Pseudomonadati</taxon>
        <taxon>Pseudomonadota</taxon>
        <taxon>Alphaproteobacteria</taxon>
        <taxon>Sphingomonadales</taxon>
        <taxon>Sphingosinicellaceae</taxon>
        <taxon>Sandarakinorhabdus</taxon>
    </lineage>
</organism>
<evidence type="ECO:0000256" key="3">
    <source>
        <dbReference type="ARBA" id="ARBA00010312"/>
    </source>
</evidence>
<dbReference type="Proteomes" id="UP000481327">
    <property type="component" value="Unassembled WGS sequence"/>
</dbReference>
<dbReference type="GO" id="GO:0008863">
    <property type="term" value="F:formate dehydrogenase (NAD+) activity"/>
    <property type="evidence" value="ECO:0007669"/>
    <property type="project" value="InterPro"/>
</dbReference>
<dbReference type="CDD" id="cd02787">
    <property type="entry name" value="MopB_CT_ydeP"/>
    <property type="match status" value="1"/>
</dbReference>
<name>A0A7C9GVP6_9SPHN</name>
<evidence type="ECO:0000313" key="13">
    <source>
        <dbReference type="Proteomes" id="UP000481327"/>
    </source>
</evidence>
<dbReference type="RefSeq" id="WP_152577931.1">
    <property type="nucleotide sequence ID" value="NZ_JAATJI010000002.1"/>
</dbReference>
<dbReference type="InterPro" id="IPR037951">
    <property type="entry name" value="MopB_CT_YdeP"/>
</dbReference>
<sequence>MNGPKDEPEIEDYDGPAGGYGSLESVGRYLISEQVPDAIVTLGHQNKPDGFMCVSCAWAKPAEPQPFEYCENGAKATVWEVTRKRTDQAFFETHTMAELADCRDHDLEEAGRLTMPMRWDPETDKYRPVTWRAAFDEIGAELAALQDDPDQTIFYASGRASLEASYMFQLLARLYGTNNLPDSSNMCHESTSVALPESIGVSVGTVTLQDFETTELMIYLGHNVATNAPRMLHQFQDAKKRGASIISINPLRERGLERFTDPQSPKQMLTLGETVISDTILQVAVGGDIAALTGICKALVDMDDACERVGKAGPTDREALLAETEDDGGFSIKAGAAAATSRRVLDHDFIAEHTQGFAAFADYCRAADWAEIEQVSRLSRAELEAVATQYAAVDKVMGIYGMGLTQHVHGTETVQMLVNLLLLRGNIGKSGAGICPVRGHSNVQGQRTVGITEKPELAPLDRLKELYDFEPPRHEGYTTVTGCEAMIDGKVKAFIALGGNFTRAVPDIPRVEAAWQKLRLTVAIATKLNRSHVVHGEVSYLLPCLGRIEIDQQATGPQAVSIESSLAQFHGSKGRVTPASPDLLSEPAIIANIAVAALPENPKVPWREWTEDYSKIRKAIEKTWPATFEGLDAGMFTPGGITRPVAARERKWNTRSGKANFLVPTGMFAGTTENYGGEGVLQLTTVRSNDQFNTTIYGYHDRFRGVKGTRMVVFMNAADIAAQGFADEQLVDLTTAIDDGHHRVVRGLQIVPYDIPRGSCAAYFPETTPLVPLQHHDLHAHTPAYKAIPVRISASTMVKERAE</sequence>
<dbReference type="Pfam" id="PF01568">
    <property type="entry name" value="Molydop_binding"/>
    <property type="match status" value="1"/>
</dbReference>
<keyword evidence="5" id="KW-0500">Molybdenum</keyword>
<dbReference type="SUPFAM" id="SSF53706">
    <property type="entry name" value="Formate dehydrogenase/DMSO reductase, domains 1-3"/>
    <property type="match status" value="1"/>
</dbReference>
<dbReference type="AlphaFoldDB" id="A0A7C9GVP6"/>
<evidence type="ECO:0000256" key="5">
    <source>
        <dbReference type="ARBA" id="ARBA00022505"/>
    </source>
</evidence>
<keyword evidence="13" id="KW-1185">Reference proteome</keyword>
<evidence type="ECO:0000256" key="7">
    <source>
        <dbReference type="ARBA" id="ARBA00023002"/>
    </source>
</evidence>
<evidence type="ECO:0000256" key="4">
    <source>
        <dbReference type="ARBA" id="ARBA00022485"/>
    </source>
</evidence>
<evidence type="ECO:0000313" key="12">
    <source>
        <dbReference type="EMBL" id="MQT17469.1"/>
    </source>
</evidence>
<dbReference type="PANTHER" id="PTHR43105">
    <property type="entry name" value="RESPIRATORY NITRATE REDUCTASE"/>
    <property type="match status" value="1"/>
</dbReference>
<dbReference type="GO" id="GO:0051539">
    <property type="term" value="F:4 iron, 4 sulfur cluster binding"/>
    <property type="evidence" value="ECO:0007669"/>
    <property type="project" value="UniProtKB-KW"/>
</dbReference>
<keyword evidence="9" id="KW-0411">Iron-sulfur</keyword>
<dbReference type="Pfam" id="PF00384">
    <property type="entry name" value="Molybdopterin"/>
    <property type="match status" value="1"/>
</dbReference>
<proteinExistence type="inferred from homology"/>
<comment type="caution">
    <text evidence="12">The sequence shown here is derived from an EMBL/GenBank/DDBJ whole genome shotgun (WGS) entry which is preliminary data.</text>
</comment>
<evidence type="ECO:0000256" key="2">
    <source>
        <dbReference type="ARBA" id="ARBA00001966"/>
    </source>
</evidence>
<evidence type="ECO:0000256" key="9">
    <source>
        <dbReference type="ARBA" id="ARBA00023014"/>
    </source>
</evidence>
<dbReference type="Gene3D" id="3.40.50.740">
    <property type="match status" value="2"/>
</dbReference>
<dbReference type="InterPro" id="IPR050123">
    <property type="entry name" value="Prok_molybdopt-oxidoreductase"/>
</dbReference>
<dbReference type="InterPro" id="IPR009010">
    <property type="entry name" value="Asp_de-COase-like_dom_sf"/>
</dbReference>
<comment type="cofactor">
    <cofactor evidence="1">
        <name>Mo-bis(molybdopterin guanine dinucleotide)</name>
        <dbReference type="ChEBI" id="CHEBI:60539"/>
    </cofactor>
</comment>
<evidence type="ECO:0000256" key="6">
    <source>
        <dbReference type="ARBA" id="ARBA00022723"/>
    </source>
</evidence>
<protein>
    <submittedName>
        <fullName evidence="12">FdhF/YdeP family oxidoreductase</fullName>
    </submittedName>
</protein>
<dbReference type="InterPro" id="IPR010046">
    <property type="entry name" value="Mopterin_OxRdtse_a_bac"/>
</dbReference>
<dbReference type="GO" id="GO:0030151">
    <property type="term" value="F:molybdenum ion binding"/>
    <property type="evidence" value="ECO:0007669"/>
    <property type="project" value="InterPro"/>
</dbReference>
<dbReference type="SUPFAM" id="SSF50692">
    <property type="entry name" value="ADC-like"/>
    <property type="match status" value="1"/>
</dbReference>
<dbReference type="InterPro" id="IPR006657">
    <property type="entry name" value="MoPterin_dinucl-bd_dom"/>
</dbReference>
<dbReference type="PIRSF" id="PIRSF000144">
    <property type="entry name" value="CbbBc"/>
    <property type="match status" value="1"/>
</dbReference>
<dbReference type="GO" id="GO:0016020">
    <property type="term" value="C:membrane"/>
    <property type="evidence" value="ECO:0007669"/>
    <property type="project" value="TreeGrafter"/>
</dbReference>
<dbReference type="GO" id="GO:0043546">
    <property type="term" value="F:molybdopterin cofactor binding"/>
    <property type="evidence" value="ECO:0007669"/>
    <property type="project" value="InterPro"/>
</dbReference>
<dbReference type="OrthoDB" id="5287431at2"/>
<dbReference type="Gene3D" id="3.40.228.10">
    <property type="entry name" value="Dimethylsulfoxide Reductase, domain 2"/>
    <property type="match status" value="2"/>
</dbReference>
<dbReference type="PANTHER" id="PTHR43105:SF4">
    <property type="entry name" value="PROTEIN YDEP"/>
    <property type="match status" value="1"/>
</dbReference>
<dbReference type="InterPro" id="IPR041953">
    <property type="entry name" value="YdeP_MopB"/>
</dbReference>
<accession>A0A7C9GVP6</accession>
<feature type="domain" description="Molybdopterin dinucleotide-binding" evidence="11">
    <location>
        <begin position="681"/>
        <end position="786"/>
    </location>
</feature>